<dbReference type="OrthoDB" id="3187773at2759"/>
<dbReference type="AlphaFoldDB" id="A0A5C3Q2U0"/>
<reference evidence="1 2" key="1">
    <citation type="journal article" date="2019" name="Nat. Ecol. Evol.">
        <title>Megaphylogeny resolves global patterns of mushroom evolution.</title>
        <authorList>
            <person name="Varga T."/>
            <person name="Krizsan K."/>
            <person name="Foldi C."/>
            <person name="Dima B."/>
            <person name="Sanchez-Garcia M."/>
            <person name="Sanchez-Ramirez S."/>
            <person name="Szollosi G.J."/>
            <person name="Szarkandi J.G."/>
            <person name="Papp V."/>
            <person name="Albert L."/>
            <person name="Andreopoulos W."/>
            <person name="Angelini C."/>
            <person name="Antonin V."/>
            <person name="Barry K.W."/>
            <person name="Bougher N.L."/>
            <person name="Buchanan P."/>
            <person name="Buyck B."/>
            <person name="Bense V."/>
            <person name="Catcheside P."/>
            <person name="Chovatia M."/>
            <person name="Cooper J."/>
            <person name="Damon W."/>
            <person name="Desjardin D."/>
            <person name="Finy P."/>
            <person name="Geml J."/>
            <person name="Haridas S."/>
            <person name="Hughes K."/>
            <person name="Justo A."/>
            <person name="Karasinski D."/>
            <person name="Kautmanova I."/>
            <person name="Kiss B."/>
            <person name="Kocsube S."/>
            <person name="Kotiranta H."/>
            <person name="LaButti K.M."/>
            <person name="Lechner B.E."/>
            <person name="Liimatainen K."/>
            <person name="Lipzen A."/>
            <person name="Lukacs Z."/>
            <person name="Mihaltcheva S."/>
            <person name="Morgado L.N."/>
            <person name="Niskanen T."/>
            <person name="Noordeloos M.E."/>
            <person name="Ohm R.A."/>
            <person name="Ortiz-Santana B."/>
            <person name="Ovrebo C."/>
            <person name="Racz N."/>
            <person name="Riley R."/>
            <person name="Savchenko A."/>
            <person name="Shiryaev A."/>
            <person name="Soop K."/>
            <person name="Spirin V."/>
            <person name="Szebenyi C."/>
            <person name="Tomsovsky M."/>
            <person name="Tulloss R.E."/>
            <person name="Uehling J."/>
            <person name="Grigoriev I.V."/>
            <person name="Vagvolgyi C."/>
            <person name="Papp T."/>
            <person name="Martin F.M."/>
            <person name="Miettinen O."/>
            <person name="Hibbett D.S."/>
            <person name="Nagy L.G."/>
        </authorList>
    </citation>
    <scope>NUCLEOTIDE SEQUENCE [LARGE SCALE GENOMIC DNA]</scope>
    <source>
        <strain evidence="1 2">CBS 309.79</strain>
    </source>
</reference>
<dbReference type="STRING" id="1884261.A0A5C3Q2U0"/>
<name>A0A5C3Q2U0_9AGAR</name>
<evidence type="ECO:0000313" key="1">
    <source>
        <dbReference type="EMBL" id="TFK96404.1"/>
    </source>
</evidence>
<keyword evidence="2" id="KW-1185">Reference proteome</keyword>
<accession>A0A5C3Q2U0</accession>
<organism evidence="1 2">
    <name type="scientific">Pterulicium gracile</name>
    <dbReference type="NCBI Taxonomy" id="1884261"/>
    <lineage>
        <taxon>Eukaryota</taxon>
        <taxon>Fungi</taxon>
        <taxon>Dikarya</taxon>
        <taxon>Basidiomycota</taxon>
        <taxon>Agaricomycotina</taxon>
        <taxon>Agaricomycetes</taxon>
        <taxon>Agaricomycetidae</taxon>
        <taxon>Agaricales</taxon>
        <taxon>Pleurotineae</taxon>
        <taxon>Pterulaceae</taxon>
        <taxon>Pterulicium</taxon>
    </lineage>
</organism>
<dbReference type="Proteomes" id="UP000305067">
    <property type="component" value="Unassembled WGS sequence"/>
</dbReference>
<gene>
    <name evidence="1" type="ORF">BDV98DRAFT_471623</name>
</gene>
<protein>
    <submittedName>
        <fullName evidence="1">Uncharacterized protein</fullName>
    </submittedName>
</protein>
<proteinExistence type="predicted"/>
<feature type="non-terminal residue" evidence="1">
    <location>
        <position position="89"/>
    </location>
</feature>
<feature type="non-terminal residue" evidence="1">
    <location>
        <position position="1"/>
    </location>
</feature>
<sequence>CALVQWFKSVGTGPHADFGMWLVQADTNRRTGLQDQTVVHLDTFLRLCHLIPRFGSSIIPPALLHIHSLSVFNTFWVNKFADHHAHEVA</sequence>
<dbReference type="EMBL" id="ML178861">
    <property type="protein sequence ID" value="TFK96404.1"/>
    <property type="molecule type" value="Genomic_DNA"/>
</dbReference>
<evidence type="ECO:0000313" key="2">
    <source>
        <dbReference type="Proteomes" id="UP000305067"/>
    </source>
</evidence>